<keyword evidence="7" id="KW-0378">Hydrolase</keyword>
<comment type="similarity">
    <text evidence="3">Belongs to the tubulin family.</text>
</comment>
<dbReference type="GO" id="GO:0016787">
    <property type="term" value="F:hydrolase activity"/>
    <property type="evidence" value="ECO:0007669"/>
    <property type="project" value="UniProtKB-KW"/>
</dbReference>
<evidence type="ECO:0000256" key="2">
    <source>
        <dbReference type="ARBA" id="ARBA00004245"/>
    </source>
</evidence>
<dbReference type="InterPro" id="IPR000217">
    <property type="entry name" value="Tubulin"/>
</dbReference>
<evidence type="ECO:0000256" key="7">
    <source>
        <dbReference type="ARBA" id="ARBA00022801"/>
    </source>
</evidence>
<evidence type="ECO:0000256" key="10">
    <source>
        <dbReference type="ARBA" id="ARBA00049117"/>
    </source>
</evidence>
<comment type="cofactor">
    <cofactor evidence="1">
        <name>Mg(2+)</name>
        <dbReference type="ChEBI" id="CHEBI:18420"/>
    </cofactor>
</comment>
<keyword evidence="6" id="KW-0547">Nucleotide-binding</keyword>
<accession>A0A2G9RQ74</accession>
<dbReference type="PANTHER" id="PTHR11588">
    <property type="entry name" value="TUBULIN"/>
    <property type="match status" value="1"/>
</dbReference>
<keyword evidence="13" id="KW-1185">Reference proteome</keyword>
<feature type="domain" description="Tubulin/FtsZ GTPase" evidence="11">
    <location>
        <begin position="53"/>
        <end position="131"/>
    </location>
</feature>
<dbReference type="GO" id="GO:0007017">
    <property type="term" value="P:microtubule-based process"/>
    <property type="evidence" value="ECO:0007669"/>
    <property type="project" value="InterPro"/>
</dbReference>
<evidence type="ECO:0000256" key="1">
    <source>
        <dbReference type="ARBA" id="ARBA00001946"/>
    </source>
</evidence>
<reference evidence="13" key="1">
    <citation type="journal article" date="2017" name="Nat. Commun.">
        <title>The North American bullfrog draft genome provides insight into hormonal regulation of long noncoding RNA.</title>
        <authorList>
            <person name="Hammond S.A."/>
            <person name="Warren R.L."/>
            <person name="Vandervalk B.P."/>
            <person name="Kucuk E."/>
            <person name="Khan H."/>
            <person name="Gibb E.A."/>
            <person name="Pandoh P."/>
            <person name="Kirk H."/>
            <person name="Zhao Y."/>
            <person name="Jones M."/>
            <person name="Mungall A.J."/>
            <person name="Coope R."/>
            <person name="Pleasance S."/>
            <person name="Moore R.A."/>
            <person name="Holt R.A."/>
            <person name="Round J.M."/>
            <person name="Ohora S."/>
            <person name="Walle B.V."/>
            <person name="Veldhoen N."/>
            <person name="Helbing C.C."/>
            <person name="Birol I."/>
        </authorList>
    </citation>
    <scope>NUCLEOTIDE SEQUENCE [LARGE SCALE GENOMIC DNA]</scope>
</reference>
<gene>
    <name evidence="12" type="ORF">AB205_0200890</name>
</gene>
<proteinExistence type="inferred from homology"/>
<protein>
    <recommendedName>
        <fullName evidence="11">Tubulin/FtsZ GTPase domain-containing protein</fullName>
    </recommendedName>
</protein>
<dbReference type="PRINTS" id="PR01161">
    <property type="entry name" value="TUBULIN"/>
</dbReference>
<dbReference type="Gene3D" id="3.40.50.1440">
    <property type="entry name" value="Tubulin/FtsZ, GTPase domain"/>
    <property type="match status" value="1"/>
</dbReference>
<evidence type="ECO:0000256" key="9">
    <source>
        <dbReference type="ARBA" id="ARBA00023212"/>
    </source>
</evidence>
<dbReference type="SUPFAM" id="SSF52490">
    <property type="entry name" value="Tubulin nucleotide-binding domain-like"/>
    <property type="match status" value="1"/>
</dbReference>
<dbReference type="InterPro" id="IPR003008">
    <property type="entry name" value="Tubulin_FtsZ_GTPase"/>
</dbReference>
<evidence type="ECO:0000256" key="5">
    <source>
        <dbReference type="ARBA" id="ARBA00022701"/>
    </source>
</evidence>
<evidence type="ECO:0000256" key="4">
    <source>
        <dbReference type="ARBA" id="ARBA00022490"/>
    </source>
</evidence>
<keyword evidence="9" id="KW-0206">Cytoskeleton</keyword>
<evidence type="ECO:0000259" key="11">
    <source>
        <dbReference type="Pfam" id="PF00091"/>
    </source>
</evidence>
<comment type="catalytic activity">
    <reaction evidence="10">
        <text>GTP + H2O = GDP + phosphate + H(+)</text>
        <dbReference type="Rhea" id="RHEA:19669"/>
        <dbReference type="ChEBI" id="CHEBI:15377"/>
        <dbReference type="ChEBI" id="CHEBI:15378"/>
        <dbReference type="ChEBI" id="CHEBI:37565"/>
        <dbReference type="ChEBI" id="CHEBI:43474"/>
        <dbReference type="ChEBI" id="CHEBI:58189"/>
    </reaction>
    <physiologicalReaction direction="left-to-right" evidence="10">
        <dbReference type="Rhea" id="RHEA:19670"/>
    </physiologicalReaction>
</comment>
<keyword evidence="8" id="KW-0342">GTP-binding</keyword>
<organism evidence="12 13">
    <name type="scientific">Aquarana catesbeiana</name>
    <name type="common">American bullfrog</name>
    <name type="synonym">Rana catesbeiana</name>
    <dbReference type="NCBI Taxonomy" id="8400"/>
    <lineage>
        <taxon>Eukaryota</taxon>
        <taxon>Metazoa</taxon>
        <taxon>Chordata</taxon>
        <taxon>Craniata</taxon>
        <taxon>Vertebrata</taxon>
        <taxon>Euteleostomi</taxon>
        <taxon>Amphibia</taxon>
        <taxon>Batrachia</taxon>
        <taxon>Anura</taxon>
        <taxon>Neobatrachia</taxon>
        <taxon>Ranoidea</taxon>
        <taxon>Ranidae</taxon>
        <taxon>Aquarana</taxon>
    </lineage>
</organism>
<dbReference type="InterPro" id="IPR002452">
    <property type="entry name" value="Alpha_tubulin"/>
</dbReference>
<evidence type="ECO:0000256" key="6">
    <source>
        <dbReference type="ARBA" id="ARBA00022741"/>
    </source>
</evidence>
<dbReference type="Proteomes" id="UP000228934">
    <property type="component" value="Unassembled WGS sequence"/>
</dbReference>
<name>A0A2G9RQ74_AQUCT</name>
<evidence type="ECO:0000313" key="13">
    <source>
        <dbReference type="Proteomes" id="UP000228934"/>
    </source>
</evidence>
<evidence type="ECO:0000256" key="3">
    <source>
        <dbReference type="ARBA" id="ARBA00009636"/>
    </source>
</evidence>
<keyword evidence="5" id="KW-0493">Microtubule</keyword>
<evidence type="ECO:0000256" key="8">
    <source>
        <dbReference type="ARBA" id="ARBA00023134"/>
    </source>
</evidence>
<dbReference type="Pfam" id="PF00091">
    <property type="entry name" value="Tubulin"/>
    <property type="match status" value="1"/>
</dbReference>
<dbReference type="EMBL" id="KV937668">
    <property type="protein sequence ID" value="PIO29343.1"/>
    <property type="molecule type" value="Genomic_DNA"/>
</dbReference>
<dbReference type="GO" id="GO:0005874">
    <property type="term" value="C:microtubule"/>
    <property type="evidence" value="ECO:0007669"/>
    <property type="project" value="UniProtKB-KW"/>
</dbReference>
<dbReference type="GO" id="GO:0005525">
    <property type="term" value="F:GTP binding"/>
    <property type="evidence" value="ECO:0007669"/>
    <property type="project" value="UniProtKB-KW"/>
</dbReference>
<evidence type="ECO:0000313" key="12">
    <source>
        <dbReference type="EMBL" id="PIO29343.1"/>
    </source>
</evidence>
<dbReference type="AlphaFoldDB" id="A0A2G9RQ74"/>
<dbReference type="OrthoDB" id="5954192at2759"/>
<sequence length="235" mass="26130">MSLMRAQQLPLPEYQLNLVTQRQIKLIIIPGGPTINVGPCVWQPVQQKPKKRECISVHIGQAGVQIGNACWELFCLEHGIEPDGTLRDKEKQSIKDDSFTTFFSETGNGKHVPRAVMVDLEPSVVDHSTLSGNAFICFSLQKNGAVFVQVENFAVAVYCDMTGLYSCRSIKGSARSNLKLNSIPPFSLAQLYRLLSCNKNRISLHTVSFTQCTLEASALSKPQHMMPLILWIQIV</sequence>
<keyword evidence="4" id="KW-0963">Cytoplasm</keyword>
<dbReference type="InterPro" id="IPR036525">
    <property type="entry name" value="Tubulin/FtsZ_GTPase_sf"/>
</dbReference>
<dbReference type="PRINTS" id="PR01162">
    <property type="entry name" value="ALPHATUBULIN"/>
</dbReference>
<dbReference type="GO" id="GO:0005200">
    <property type="term" value="F:structural constituent of cytoskeleton"/>
    <property type="evidence" value="ECO:0007669"/>
    <property type="project" value="InterPro"/>
</dbReference>
<comment type="subcellular location">
    <subcellularLocation>
        <location evidence="2">Cytoplasm</location>
        <location evidence="2">Cytoskeleton</location>
    </subcellularLocation>
</comment>